<accession>A0A1H1RHQ4</accession>
<name>A0A1H1RHQ4_9FLAO</name>
<evidence type="ECO:0000313" key="1">
    <source>
        <dbReference type="EMBL" id="SDS35086.1"/>
    </source>
</evidence>
<protein>
    <submittedName>
        <fullName evidence="1">Uncharacterized protein</fullName>
    </submittedName>
</protein>
<dbReference type="Proteomes" id="UP000198858">
    <property type="component" value="Chromosome I"/>
</dbReference>
<gene>
    <name evidence="1" type="ORF">SAMN04488552_2896</name>
</gene>
<organism evidence="1 2">
    <name type="scientific">Christiangramia echinicola</name>
    <dbReference type="NCBI Taxonomy" id="279359"/>
    <lineage>
        <taxon>Bacteria</taxon>
        <taxon>Pseudomonadati</taxon>
        <taxon>Bacteroidota</taxon>
        <taxon>Flavobacteriia</taxon>
        <taxon>Flavobacteriales</taxon>
        <taxon>Flavobacteriaceae</taxon>
        <taxon>Christiangramia</taxon>
    </lineage>
</organism>
<reference evidence="1 2" key="1">
    <citation type="submission" date="2016-10" db="EMBL/GenBank/DDBJ databases">
        <authorList>
            <person name="Varghese N."/>
            <person name="Submissions S."/>
        </authorList>
    </citation>
    <scope>NUCLEOTIDE SEQUENCE [LARGE SCALE GENOMIC DNA]</scope>
    <source>
        <strain evidence="1 2">Mar_2010_102</strain>
    </source>
</reference>
<proteinExistence type="predicted"/>
<dbReference type="AlphaFoldDB" id="A0A1H1RHQ4"/>
<dbReference type="EMBL" id="LT629745">
    <property type="protein sequence ID" value="SDS35086.1"/>
    <property type="molecule type" value="Genomic_DNA"/>
</dbReference>
<evidence type="ECO:0000313" key="2">
    <source>
        <dbReference type="Proteomes" id="UP000198858"/>
    </source>
</evidence>
<keyword evidence="2" id="KW-1185">Reference proteome</keyword>
<sequence length="226" mass="27005">MLDKRNLEMWNYVLKNYKIQLKKSSEDNYITRYSNDSVTICINEENIHPAPFTHELLHIYLKVKKNFIASELSDKIEEYPQLYFLFSHSLKNHIGNCLEHGKILPLFLNMGFKKEDFVSDYDEIILTKEEVDNLKLDFLKDNIYSRQAVDIYIGKYFSMKSNSNEQYDYQDHLKAFENLEPSLFHILNDFWISWSQFNIETTDSYRGFLESFLGKLDLWMGRNTVI</sequence>